<dbReference type="Pfam" id="PF03441">
    <property type="entry name" value="FAD_binding_7"/>
    <property type="match status" value="1"/>
</dbReference>
<protein>
    <submittedName>
        <fullName evidence="8">Deoxyribodipyrimidine photolyase</fullName>
    </submittedName>
</protein>
<proteinExistence type="inferred from homology"/>
<dbReference type="InterPro" id="IPR036155">
    <property type="entry name" value="Crypto/Photolyase_N_sf"/>
</dbReference>
<gene>
    <name evidence="8" type="ORF">BIW53_15065</name>
</gene>
<reference evidence="8 9" key="1">
    <citation type="submission" date="2016-10" db="EMBL/GenBank/DDBJ databases">
        <title>Pseudoalteromonas amylolytica sp. nov., isolated from the surface seawater.</title>
        <authorList>
            <person name="Wu Y.-H."/>
            <person name="Cheng H."/>
            <person name="Jin X.-B."/>
            <person name="Wang C.-S."/>
            <person name="Xu X.-W."/>
        </authorList>
    </citation>
    <scope>NUCLEOTIDE SEQUENCE [LARGE SCALE GENOMIC DNA]</scope>
    <source>
        <strain evidence="8 9">JCM 12483</strain>
    </source>
</reference>
<evidence type="ECO:0000313" key="8">
    <source>
        <dbReference type="EMBL" id="OHU94395.1"/>
    </source>
</evidence>
<feature type="binding site" evidence="4">
    <location>
        <position position="210"/>
    </location>
    <ligand>
        <name>FAD</name>
        <dbReference type="ChEBI" id="CHEBI:57692"/>
    </ligand>
</feature>
<dbReference type="PRINTS" id="PR00147">
    <property type="entry name" value="DNAPHOTLYASE"/>
</dbReference>
<keyword evidence="8" id="KW-0456">Lyase</keyword>
<name>A0A1S1N4M9_9GAMM</name>
<dbReference type="SUPFAM" id="SSF48173">
    <property type="entry name" value="Cryptochrome/photolyase FAD-binding domain"/>
    <property type="match status" value="1"/>
</dbReference>
<dbReference type="PROSITE" id="PS51645">
    <property type="entry name" value="PHR_CRY_ALPHA_BETA"/>
    <property type="match status" value="1"/>
</dbReference>
<dbReference type="Pfam" id="PF00875">
    <property type="entry name" value="DNA_photolyase"/>
    <property type="match status" value="1"/>
</dbReference>
<evidence type="ECO:0000313" key="9">
    <source>
        <dbReference type="Proteomes" id="UP000180253"/>
    </source>
</evidence>
<dbReference type="Gene3D" id="1.10.579.10">
    <property type="entry name" value="DNA Cyclobutane Dipyrimidine Photolyase, subunit A, domain 3"/>
    <property type="match status" value="1"/>
</dbReference>
<evidence type="ECO:0000259" key="7">
    <source>
        <dbReference type="PROSITE" id="PS51645"/>
    </source>
</evidence>
<dbReference type="STRING" id="327939.BIW53_15065"/>
<evidence type="ECO:0000256" key="2">
    <source>
        <dbReference type="ARBA" id="ARBA00022630"/>
    </source>
</evidence>
<keyword evidence="3 4" id="KW-0274">FAD</keyword>
<evidence type="ECO:0000256" key="4">
    <source>
        <dbReference type="PIRSR" id="PIRSR602081-1"/>
    </source>
</evidence>
<dbReference type="GO" id="GO:0071949">
    <property type="term" value="F:FAD binding"/>
    <property type="evidence" value="ECO:0007669"/>
    <property type="project" value="TreeGrafter"/>
</dbReference>
<dbReference type="SUPFAM" id="SSF52425">
    <property type="entry name" value="Cryptochrome/photolyase, N-terminal domain"/>
    <property type="match status" value="1"/>
</dbReference>
<dbReference type="PANTHER" id="PTHR11455">
    <property type="entry name" value="CRYPTOCHROME"/>
    <property type="match status" value="1"/>
</dbReference>
<dbReference type="Proteomes" id="UP000180253">
    <property type="component" value="Unassembled WGS sequence"/>
</dbReference>
<organism evidence="8 9">
    <name type="scientific">Pseudoalteromonas byunsanensis</name>
    <dbReference type="NCBI Taxonomy" id="327939"/>
    <lineage>
        <taxon>Bacteria</taxon>
        <taxon>Pseudomonadati</taxon>
        <taxon>Pseudomonadota</taxon>
        <taxon>Gammaproteobacteria</taxon>
        <taxon>Alteromonadales</taxon>
        <taxon>Pseudoalteromonadaceae</taxon>
        <taxon>Pseudoalteromonas</taxon>
    </lineage>
</organism>
<accession>A0A1S1N4M9</accession>
<dbReference type="InterPro" id="IPR036134">
    <property type="entry name" value="Crypto/Photolyase_FAD-like_sf"/>
</dbReference>
<evidence type="ECO:0000256" key="3">
    <source>
        <dbReference type="ARBA" id="ARBA00022827"/>
    </source>
</evidence>
<dbReference type="GO" id="GO:0003677">
    <property type="term" value="F:DNA binding"/>
    <property type="evidence" value="ECO:0007669"/>
    <property type="project" value="TreeGrafter"/>
</dbReference>
<dbReference type="InterPro" id="IPR005101">
    <property type="entry name" value="Cryptochr/Photolyase_FAD-bd"/>
</dbReference>
<feature type="binding site" evidence="4">
    <location>
        <position position="258"/>
    </location>
    <ligand>
        <name>FAD</name>
        <dbReference type="ChEBI" id="CHEBI:57692"/>
    </ligand>
</feature>
<dbReference type="GO" id="GO:0009416">
    <property type="term" value="P:response to light stimulus"/>
    <property type="evidence" value="ECO:0007669"/>
    <property type="project" value="TreeGrafter"/>
</dbReference>
<feature type="binding site" evidence="4">
    <location>
        <begin position="224"/>
        <end position="228"/>
    </location>
    <ligand>
        <name>FAD</name>
        <dbReference type="ChEBI" id="CHEBI:57692"/>
    </ligand>
</feature>
<comment type="caution">
    <text evidence="8">The sequence shown here is derived from an EMBL/GenBank/DDBJ whole genome shotgun (WGS) entry which is preliminary data.</text>
</comment>
<dbReference type="RefSeq" id="WP_070992836.1">
    <property type="nucleotide sequence ID" value="NZ_CBCSHD010000009.1"/>
</dbReference>
<dbReference type="InterPro" id="IPR006050">
    <property type="entry name" value="DNA_photolyase_N"/>
</dbReference>
<dbReference type="Gene3D" id="1.25.40.80">
    <property type="match status" value="1"/>
</dbReference>
<feature type="compositionally biased region" description="Polar residues" evidence="6">
    <location>
        <begin position="479"/>
        <end position="489"/>
    </location>
</feature>
<dbReference type="AlphaFoldDB" id="A0A1S1N4M9"/>
<dbReference type="OrthoDB" id="9772484at2"/>
<evidence type="ECO:0000256" key="1">
    <source>
        <dbReference type="ARBA" id="ARBA00001932"/>
    </source>
</evidence>
<sequence>MINLVWLKRDFRVEDHAPLYYSQQNERPTLFVYVIEPDYWQLPDTSARQFEFIAQSLRSYAQALEKLGGYLCVRMGDVVELFTKIHNKYPIDTLYCHQETGNDWTFSRDTRVFNWCHTAQILVKQYPQQAVFRGKLNRDHWQRKATHWLDSPTLPPPSKINSLLNFHSGLTLLDKYSGNDSFTATEMQSGGIAEANKTLNSFFNYRINQYLFGISSPLTSVTSSSRLSPYLCYGVLSLKQVIKQATSLRVDKRQKAGFIARLHWHSHFVQKLESEPRYAIQAVHKSLLNMRNDEFDAQLFERWKAGCTGVPFIDACMRMLNETGWINFRMRAMLISYASYHLWLDWPQTAAYLARTFVDYEPGIHYPQIQMQSGTTGINPFRIYNPVTQGQKYDAKGLFIRKYIPELDHVPHCYVHTPWLYSALKTDQYDKPSCLPDDAARRAKHKISEYYQNHIDMTETQRVIKTHASRMKNKRKKSTQTTSAQLNLL</sequence>
<keyword evidence="5" id="KW-0157">Chromophore</keyword>
<dbReference type="Gene3D" id="3.40.50.620">
    <property type="entry name" value="HUPs"/>
    <property type="match status" value="1"/>
</dbReference>
<keyword evidence="9" id="KW-1185">Reference proteome</keyword>
<keyword evidence="2 4" id="KW-0285">Flavoprotein</keyword>
<dbReference type="InterPro" id="IPR002081">
    <property type="entry name" value="Cryptochrome/DNA_photolyase_1"/>
</dbReference>
<feature type="domain" description="Photolyase/cryptochrome alpha/beta" evidence="7">
    <location>
        <begin position="1"/>
        <end position="131"/>
    </location>
</feature>
<dbReference type="GO" id="GO:0003904">
    <property type="term" value="F:deoxyribodipyrimidine photo-lyase activity"/>
    <property type="evidence" value="ECO:0007669"/>
    <property type="project" value="TreeGrafter"/>
</dbReference>
<feature type="region of interest" description="Disordered" evidence="6">
    <location>
        <begin position="469"/>
        <end position="489"/>
    </location>
</feature>
<comment type="cofactor">
    <cofactor evidence="1">
        <name>(6R)-5,10-methylene-5,6,7,8-tetrahydrofolate</name>
        <dbReference type="ChEBI" id="CHEBI:15636"/>
    </cofactor>
</comment>
<evidence type="ECO:0000256" key="5">
    <source>
        <dbReference type="RuleBase" id="RU004182"/>
    </source>
</evidence>
<dbReference type="InterPro" id="IPR014729">
    <property type="entry name" value="Rossmann-like_a/b/a_fold"/>
</dbReference>
<evidence type="ECO:0000256" key="6">
    <source>
        <dbReference type="SAM" id="MobiDB-lite"/>
    </source>
</evidence>
<comment type="cofactor">
    <cofactor evidence="4">
        <name>FAD</name>
        <dbReference type="ChEBI" id="CHEBI:57692"/>
    </cofactor>
    <text evidence="4">Binds 1 FAD per subunit.</text>
</comment>
<feature type="compositionally biased region" description="Basic residues" evidence="6">
    <location>
        <begin position="469"/>
        <end position="478"/>
    </location>
</feature>
<dbReference type="EMBL" id="MNAN01000034">
    <property type="protein sequence ID" value="OHU94395.1"/>
    <property type="molecule type" value="Genomic_DNA"/>
</dbReference>
<dbReference type="PANTHER" id="PTHR11455:SF9">
    <property type="entry name" value="CRYPTOCHROME CIRCADIAN CLOCK 5 ISOFORM X1"/>
    <property type="match status" value="1"/>
</dbReference>
<comment type="similarity">
    <text evidence="5">Belongs to the DNA photolyase family.</text>
</comment>